<organism evidence="2 3">
    <name type="scientific">Thalassiosira oceanica</name>
    <name type="common">Marine diatom</name>
    <dbReference type="NCBI Taxonomy" id="159749"/>
    <lineage>
        <taxon>Eukaryota</taxon>
        <taxon>Sar</taxon>
        <taxon>Stramenopiles</taxon>
        <taxon>Ochrophyta</taxon>
        <taxon>Bacillariophyta</taxon>
        <taxon>Coscinodiscophyceae</taxon>
        <taxon>Thalassiosirophycidae</taxon>
        <taxon>Thalassiosirales</taxon>
        <taxon>Thalassiosiraceae</taxon>
        <taxon>Thalassiosira</taxon>
    </lineage>
</organism>
<sequence length="576" mass="64555">MSDGGGSSLTKALSTRLFGYPAEEEKKEEDPCDSISFLNSDIGPKIADIIDKHVGKIHDDSFLKIIRQLEFWNSKQISENEMLALAERLCKSASWKEQDETAEGKFTVPKTRFGKTELQMPIITCGGMRLQETWIPDTVPLLKSNKEKVVKSKSQTNLKGVVLACIKLGLNHFETARMYGSSEIQMATALKELMDEGVVKREDFIFQTKVFPTEKIADFEKQWEASWSNVKQLGHVDLLSFHCISHSDQMENTLSDAEDGMFAFVKKLQKEGKIHHIGDASIIYKLVDSGRFDYINVHKHFFGDYHAAGTPDGLGERFCKECLELANELIHPSKLKTCSLHTAGGQGNAAAVKRALELDMGVFGISPFDKGGKLYRPSAAVASAIGPEMSPMAFAALSAWKTQRMHTVSVDFARSSDLDEVVEAAALYAKDKLGKDWHEKGLLNIPSYYESKTDGIAIGHCLWIHDCLSAYGMVEFCRDRYSNLEGASAKWSKKKTFEENKKKCFNPGNSGRSFDETVDLTEALKSHYDPELAMKKLREIHSWMKKGNEITEAEKEERGWQQGEIIVAVYFVAPNR</sequence>
<dbReference type="PANTHER" id="PTHR43312:SF2">
    <property type="entry name" value="OXIDOREDUCTASE"/>
    <property type="match status" value="1"/>
</dbReference>
<dbReference type="eggNOG" id="ENOG502RWSY">
    <property type="taxonomic scope" value="Eukaryota"/>
</dbReference>
<comment type="caution">
    <text evidence="2">The sequence shown here is derived from an EMBL/GenBank/DDBJ whole genome shotgun (WGS) entry which is preliminary data.</text>
</comment>
<proteinExistence type="predicted"/>
<name>K0RB82_THAOC</name>
<dbReference type="InterPro" id="IPR053135">
    <property type="entry name" value="AKR2_Oxidoreductase"/>
</dbReference>
<feature type="domain" description="NADP-dependent oxidoreductase" evidence="1">
    <location>
        <begin position="155"/>
        <end position="278"/>
    </location>
</feature>
<accession>K0RB82</accession>
<dbReference type="SUPFAM" id="SSF51430">
    <property type="entry name" value="NAD(P)-linked oxidoreductase"/>
    <property type="match status" value="1"/>
</dbReference>
<dbReference type="OrthoDB" id="416253at2759"/>
<dbReference type="InterPro" id="IPR036812">
    <property type="entry name" value="NAD(P)_OxRdtase_dom_sf"/>
</dbReference>
<evidence type="ECO:0000313" key="3">
    <source>
        <dbReference type="Proteomes" id="UP000266841"/>
    </source>
</evidence>
<dbReference type="AlphaFoldDB" id="K0RB82"/>
<dbReference type="OMA" id="QETWIPD"/>
<reference evidence="2 3" key="1">
    <citation type="journal article" date="2012" name="Genome Biol.">
        <title>Genome and low-iron response of an oceanic diatom adapted to chronic iron limitation.</title>
        <authorList>
            <person name="Lommer M."/>
            <person name="Specht M."/>
            <person name="Roy A.S."/>
            <person name="Kraemer L."/>
            <person name="Andreson R."/>
            <person name="Gutowska M.A."/>
            <person name="Wolf J."/>
            <person name="Bergner S.V."/>
            <person name="Schilhabel M.B."/>
            <person name="Klostermeier U.C."/>
            <person name="Beiko R.G."/>
            <person name="Rosenstiel P."/>
            <person name="Hippler M."/>
            <person name="Laroche J."/>
        </authorList>
    </citation>
    <scope>NUCLEOTIDE SEQUENCE [LARGE SCALE GENOMIC DNA]</scope>
    <source>
        <strain evidence="2 3">CCMP1005</strain>
    </source>
</reference>
<dbReference type="Gene3D" id="3.20.20.100">
    <property type="entry name" value="NADP-dependent oxidoreductase domain"/>
    <property type="match status" value="1"/>
</dbReference>
<dbReference type="Pfam" id="PF00248">
    <property type="entry name" value="Aldo_ket_red"/>
    <property type="match status" value="1"/>
</dbReference>
<dbReference type="Proteomes" id="UP000266841">
    <property type="component" value="Unassembled WGS sequence"/>
</dbReference>
<dbReference type="EMBL" id="AGNL01050756">
    <property type="protein sequence ID" value="EJK43687.1"/>
    <property type="molecule type" value="Genomic_DNA"/>
</dbReference>
<dbReference type="InterPro" id="IPR023210">
    <property type="entry name" value="NADP_OxRdtase_dom"/>
</dbReference>
<dbReference type="PANTHER" id="PTHR43312">
    <property type="entry name" value="D-THREO-ALDOSE 1-DEHYDROGENASE"/>
    <property type="match status" value="1"/>
</dbReference>
<keyword evidence="3" id="KW-1185">Reference proteome</keyword>
<evidence type="ECO:0000259" key="1">
    <source>
        <dbReference type="Pfam" id="PF00248"/>
    </source>
</evidence>
<evidence type="ECO:0000313" key="2">
    <source>
        <dbReference type="EMBL" id="EJK43687.1"/>
    </source>
</evidence>
<protein>
    <recommendedName>
        <fullName evidence="1">NADP-dependent oxidoreductase domain-containing protein</fullName>
    </recommendedName>
</protein>
<gene>
    <name evidence="2" type="ORF">THAOC_37843</name>
</gene>